<dbReference type="GO" id="GO:0003677">
    <property type="term" value="F:DNA binding"/>
    <property type="evidence" value="ECO:0007669"/>
    <property type="project" value="InterPro"/>
</dbReference>
<dbReference type="Pfam" id="PF04851">
    <property type="entry name" value="ResIII"/>
    <property type="match status" value="1"/>
</dbReference>
<proteinExistence type="predicted"/>
<feature type="domain" description="Helicase C-terminal" evidence="6">
    <location>
        <begin position="484"/>
        <end position="645"/>
    </location>
</feature>
<keyword evidence="4" id="KW-0067">ATP-binding</keyword>
<dbReference type="Gene3D" id="3.40.50.10810">
    <property type="entry name" value="Tandem AAA-ATPase domain"/>
    <property type="match status" value="1"/>
</dbReference>
<dbReference type="Pfam" id="PF13020">
    <property type="entry name" value="NOV_C"/>
    <property type="match status" value="1"/>
</dbReference>
<evidence type="ECO:0000313" key="7">
    <source>
        <dbReference type="EMBL" id="AXE16696.1"/>
    </source>
</evidence>
<keyword evidence="2" id="KW-0378">Hydrolase</keyword>
<evidence type="ECO:0000256" key="1">
    <source>
        <dbReference type="ARBA" id="ARBA00022741"/>
    </source>
</evidence>
<dbReference type="RefSeq" id="WP_114065483.1">
    <property type="nucleotide sequence ID" value="NZ_CP030850.1"/>
</dbReference>
<dbReference type="OrthoDB" id="9814088at2"/>
<dbReference type="SMART" id="SM00490">
    <property type="entry name" value="HELICc"/>
    <property type="match status" value="1"/>
</dbReference>
<sequence>MPIQPGQIVKNLIPSEAVTVNQIQPLGSMVSLKFTGVNSKRANTKVISKGEFEALEVLAEEGTFNFKGDPTKFALFAEAERINSAYQFDPLFAVNCSIVDPLPHQVEAVYKFLLPMPKIRFLLADDTGAGKTIMTGLLIKELMMRGLAERILIITPGGLTKQWQEDEMGVKFNIPFTLVNRSLFSSDPTIFHTAQRVVSSIDFMCREDVLNVAGNSHWDLVVFDECHKLSAYDYGSKIYLSQRYKAAQVLSQQCEHILLLTATPHRGRKDTFKKLLQLLDEDIFATDEIASTRIKELEHNGINKFFIRRLKEDMKDWQGNPLFKSRYTKTVAYQLTAEEKELYEAVTRYLSKKKEEATETKNIHVSLALTVMQRRLVSSIYAIKNTLERRWKALQGIVDEVNKNPNLWNQRHKLEGFDVGNIEEFEELEDDERDALENILSDPRKFKLFTTAKSLGEIQLEAIEVKKLFEMAQTLYNRKQEEKKFQELQELLKSNGVLDKGEKLVIFTEHKDTLLYLEERLTKSGGYKVVTIHGGKMVDERREAQWSFAKPDTQILIATDAAGEGINLQFCRLLINWDIPWNPNRLEQRMGRIHRYGQKQDVLVFNMVASNTKEGKVLERLLTKLDIIREGIGDDRVYDVIQDVLEGVGLDDIINSVFNGKETDLDRFLAQEDEVLKIRFTEKIKEQKAKLAHSTIDFKDARILKENSDEKRLQPIYIRLFFEKAFKSLGGVFTELRPSIYRIDKMPDAVVTELRDRHKIHFDALKSIQFCFDKQVFLDYQNLGDLGKVHYINPGNPVFDSLVKAVRNLYREDMIKGTILVSPDDKEDYFAFFVKSQIVDNRPGYQEDSIADERLVMVHQANNGEFQITSPAKFLDLHAPTDFTKPIEPPTVISTDEVIQWSFEKITVPQFDDTKDHVLKDAADRKKYLESAFTRVIMDLQIAIQELQTKVLLGDTKVQEKILKKQERINELIHKKESRLASLELMAQLSPKAPEVLGCAYVVPLTQLEYKGHYGMSRDDEAEAIAMKTAMDYESSVGWKPVDVSANNEGYDIKSISSEELKRYIEVKGRSGSDGSVMLSENEMNRLAQLGDAAWLYIVMNCKSEPKLYRIQNPAKALTFELKSKGVQYFLPMNEWKSKLHSYTSTIV</sequence>
<dbReference type="InterPro" id="IPR038718">
    <property type="entry name" value="SNF2-like_sf"/>
</dbReference>
<evidence type="ECO:0000259" key="5">
    <source>
        <dbReference type="PROSITE" id="PS51192"/>
    </source>
</evidence>
<dbReference type="GO" id="GO:0016787">
    <property type="term" value="F:hydrolase activity"/>
    <property type="evidence" value="ECO:0007669"/>
    <property type="project" value="UniProtKB-KW"/>
</dbReference>
<evidence type="ECO:0000259" key="6">
    <source>
        <dbReference type="PROSITE" id="PS51194"/>
    </source>
</evidence>
<dbReference type="KEGG" id="run:DR864_02595"/>
<dbReference type="CDD" id="cd18793">
    <property type="entry name" value="SF2_C_SNF"/>
    <property type="match status" value="1"/>
</dbReference>
<dbReference type="Pfam" id="PF00271">
    <property type="entry name" value="Helicase_C"/>
    <property type="match status" value="1"/>
</dbReference>
<dbReference type="GO" id="GO:0004386">
    <property type="term" value="F:helicase activity"/>
    <property type="evidence" value="ECO:0007669"/>
    <property type="project" value="UniProtKB-KW"/>
</dbReference>
<keyword evidence="3 7" id="KW-0347">Helicase</keyword>
<reference evidence="7 8" key="1">
    <citation type="submission" date="2018-07" db="EMBL/GenBank/DDBJ databases">
        <title>Genome sequencing of Runella.</title>
        <authorList>
            <person name="Baek M.-G."/>
            <person name="Yi H."/>
        </authorList>
    </citation>
    <scope>NUCLEOTIDE SEQUENCE [LARGE SCALE GENOMIC DNA]</scope>
    <source>
        <strain evidence="7 8">HYN0085</strain>
    </source>
</reference>
<evidence type="ECO:0000313" key="8">
    <source>
        <dbReference type="Proteomes" id="UP000251993"/>
    </source>
</evidence>
<dbReference type="InterPro" id="IPR001650">
    <property type="entry name" value="Helicase_C-like"/>
</dbReference>
<dbReference type="Proteomes" id="UP000251993">
    <property type="component" value="Chromosome"/>
</dbReference>
<organism evidence="7 8">
    <name type="scientific">Runella rosea</name>
    <dbReference type="NCBI Taxonomy" id="2259595"/>
    <lineage>
        <taxon>Bacteria</taxon>
        <taxon>Pseudomonadati</taxon>
        <taxon>Bacteroidota</taxon>
        <taxon>Cytophagia</taxon>
        <taxon>Cytophagales</taxon>
        <taxon>Spirosomataceae</taxon>
        <taxon>Runella</taxon>
    </lineage>
</organism>
<dbReference type="InterPro" id="IPR049730">
    <property type="entry name" value="SNF2/RAD54-like_C"/>
</dbReference>
<dbReference type="PROSITE" id="PS51194">
    <property type="entry name" value="HELICASE_CTER"/>
    <property type="match status" value="1"/>
</dbReference>
<feature type="domain" description="Helicase ATP-binding" evidence="5">
    <location>
        <begin position="112"/>
        <end position="282"/>
    </location>
</feature>
<dbReference type="Gene3D" id="3.40.50.300">
    <property type="entry name" value="P-loop containing nucleotide triphosphate hydrolases"/>
    <property type="match status" value="1"/>
</dbReference>
<keyword evidence="8" id="KW-1185">Reference proteome</keyword>
<accession>A0A344TDH5</accession>
<dbReference type="CDD" id="cd18011">
    <property type="entry name" value="DEXDc_RapA"/>
    <property type="match status" value="1"/>
</dbReference>
<dbReference type="AlphaFoldDB" id="A0A344TDH5"/>
<dbReference type="InterPro" id="IPR027417">
    <property type="entry name" value="P-loop_NTPase"/>
</dbReference>
<keyword evidence="1" id="KW-0547">Nucleotide-binding</keyword>
<dbReference type="InterPro" id="IPR014001">
    <property type="entry name" value="Helicase_ATP-bd"/>
</dbReference>
<protein>
    <submittedName>
        <fullName evidence="7">Helicase</fullName>
    </submittedName>
</protein>
<dbReference type="SUPFAM" id="SSF52540">
    <property type="entry name" value="P-loop containing nucleoside triphosphate hydrolases"/>
    <property type="match status" value="2"/>
</dbReference>
<evidence type="ECO:0000256" key="3">
    <source>
        <dbReference type="ARBA" id="ARBA00022806"/>
    </source>
</evidence>
<gene>
    <name evidence="7" type="ORF">DR864_02595</name>
</gene>
<evidence type="ECO:0000256" key="4">
    <source>
        <dbReference type="ARBA" id="ARBA00022840"/>
    </source>
</evidence>
<dbReference type="PANTHER" id="PTHR10799">
    <property type="entry name" value="SNF2/RAD54 HELICASE FAMILY"/>
    <property type="match status" value="1"/>
</dbReference>
<dbReference type="InterPro" id="IPR006935">
    <property type="entry name" value="Helicase/UvrB_N"/>
</dbReference>
<evidence type="ECO:0000256" key="2">
    <source>
        <dbReference type="ARBA" id="ARBA00022801"/>
    </source>
</evidence>
<dbReference type="SMART" id="SM00487">
    <property type="entry name" value="DEXDc"/>
    <property type="match status" value="1"/>
</dbReference>
<dbReference type="EMBL" id="CP030850">
    <property type="protein sequence ID" value="AXE16696.1"/>
    <property type="molecule type" value="Genomic_DNA"/>
</dbReference>
<name>A0A344TDH5_9BACT</name>
<dbReference type="GO" id="GO:0005524">
    <property type="term" value="F:ATP binding"/>
    <property type="evidence" value="ECO:0007669"/>
    <property type="project" value="InterPro"/>
</dbReference>
<dbReference type="PROSITE" id="PS51192">
    <property type="entry name" value="HELICASE_ATP_BIND_1"/>
    <property type="match status" value="1"/>
</dbReference>
<dbReference type="InterPro" id="IPR024975">
    <property type="entry name" value="NOV_C"/>
</dbReference>
<dbReference type="InterPro" id="IPR057342">
    <property type="entry name" value="DEXDc_RapA"/>
</dbReference>